<dbReference type="Proteomes" id="UP000282323">
    <property type="component" value="Unassembled WGS sequence"/>
</dbReference>
<dbReference type="InterPro" id="IPR003953">
    <property type="entry name" value="FAD-dep_OxRdtase_2_FAD-bd"/>
</dbReference>
<dbReference type="InterPro" id="IPR009158">
    <property type="entry name" value="G3P_DH_GlpB_su"/>
</dbReference>
<dbReference type="EMBL" id="REGA01000018">
    <property type="protein sequence ID" value="RQG92072.1"/>
    <property type="molecule type" value="Genomic_DNA"/>
</dbReference>
<dbReference type="EC" id="1.1.5.3" evidence="5"/>
<reference evidence="5 6" key="1">
    <citation type="submission" date="2018-10" db="EMBL/GenBank/DDBJ databases">
        <title>Natrarchaeobius chitinivorans gen. nov., sp. nov., and Natrarchaeobius haloalkaliphilus sp. nov., alkaliphilic, chitin-utilizing haloarchaea from hypersaline alkaline lakes.</title>
        <authorList>
            <person name="Sorokin D.Y."/>
            <person name="Elcheninov A.G."/>
            <person name="Kostrikina N.A."/>
            <person name="Bale N.J."/>
            <person name="Sinninghe Damste J.S."/>
            <person name="Khijniak T.V."/>
            <person name="Kublanov I.V."/>
            <person name="Toshchakov S.V."/>
        </authorList>
    </citation>
    <scope>NUCLEOTIDE SEQUENCE [LARGE SCALE GENOMIC DNA]</scope>
    <source>
        <strain evidence="5 6">AArcht4T</strain>
    </source>
</reference>
<dbReference type="InterPro" id="IPR036188">
    <property type="entry name" value="FAD/NAD-bd_sf"/>
</dbReference>
<evidence type="ECO:0000256" key="1">
    <source>
        <dbReference type="ARBA" id="ARBA00022630"/>
    </source>
</evidence>
<dbReference type="PANTHER" id="PTHR43400:SF11">
    <property type="entry name" value="ANAEROBIC GLYCEROL-3-PHOSPHATE DEHYDROGENASE SUBUNIT B"/>
    <property type="match status" value="1"/>
</dbReference>
<comment type="caution">
    <text evidence="5">The sequence shown here is derived from an EMBL/GenBank/DDBJ whole genome shotgun (WGS) entry which is preliminary data.</text>
</comment>
<dbReference type="PIRSF" id="PIRSF000141">
    <property type="entry name" value="Anaerobic_G3P_dh"/>
    <property type="match status" value="1"/>
</dbReference>
<proteinExistence type="predicted"/>
<dbReference type="NCBIfam" id="NF003722">
    <property type="entry name" value="PRK05329.1-5"/>
    <property type="match status" value="1"/>
</dbReference>
<keyword evidence="2" id="KW-0288">FMN</keyword>
<dbReference type="GO" id="GO:0004368">
    <property type="term" value="F:glycerol-3-phosphate dehydrogenase (quinone) activity"/>
    <property type="evidence" value="ECO:0007669"/>
    <property type="project" value="UniProtKB-EC"/>
</dbReference>
<accession>A0A3N6N239</accession>
<dbReference type="Gene3D" id="3.50.50.60">
    <property type="entry name" value="FAD/NAD(P)-binding domain"/>
    <property type="match status" value="1"/>
</dbReference>
<dbReference type="NCBIfam" id="TIGR03378">
    <property type="entry name" value="glycerol3P_GlpB"/>
    <property type="match status" value="1"/>
</dbReference>
<organism evidence="5 6">
    <name type="scientific">Natrarchaeobius chitinivorans</name>
    <dbReference type="NCBI Taxonomy" id="1679083"/>
    <lineage>
        <taxon>Archaea</taxon>
        <taxon>Methanobacteriati</taxon>
        <taxon>Methanobacteriota</taxon>
        <taxon>Stenosarchaea group</taxon>
        <taxon>Halobacteria</taxon>
        <taxon>Halobacteriales</taxon>
        <taxon>Natrialbaceae</taxon>
        <taxon>Natrarchaeobius</taxon>
    </lineage>
</organism>
<dbReference type="OrthoDB" id="197288at2157"/>
<sequence length="441" mass="46349">MAIEDDVLVIGGGLAGAIAALSAADADRGARVRLVTYKQSTLRHASGLIDVLGYAPDGEGPLADPFPALEGLPRGHPYERVGIDAVREALDFFDGVVGDAYAGGHTDRNALVPTHGGTVKPTARYPTSAAAGLASDDRDGLLVGFETLPDFDAPLAAAHLEAAGVPFDCRGVTLRFPGIVRDDAKVTRYAHLLDRNERVGADALEEAAITTDGGEIGSRDALAAAVRDRLADETRVGFPAILGDERADEVRADLADALGVDVFEVPMGPPSLPGIRLEEMLYDALEAAGVRVTSGVPVVDYETSAGGSDRIARVVVDRHGAEIPHRAEQYVLATGGLVGKGIEADRERFVEQIFDCHVPHADDRYDWFVDDVFGEQPYARFGLAPDHELRPLDANGDPEFANLRAAGAVLGGYDYAAEKSGAGVSIATGYVTGTRAAEESG</sequence>
<protein>
    <submittedName>
        <fullName evidence="5">Glycerol-3-phosphate dehydrogenase subunit GlpB</fullName>
        <ecNumber evidence="5">1.1.5.3</ecNumber>
    </submittedName>
</protein>
<feature type="domain" description="FAD-dependent oxidoreductase 2 FAD-binding" evidence="4">
    <location>
        <begin position="6"/>
        <end position="424"/>
    </location>
</feature>
<gene>
    <name evidence="5" type="primary">glpB</name>
    <name evidence="5" type="ORF">EA473_17595</name>
</gene>
<dbReference type="SUPFAM" id="SSF51905">
    <property type="entry name" value="FAD/NAD(P)-binding domain"/>
    <property type="match status" value="1"/>
</dbReference>
<keyword evidence="1" id="KW-0285">Flavoprotein</keyword>
<dbReference type="AlphaFoldDB" id="A0A3N6N239"/>
<evidence type="ECO:0000259" key="4">
    <source>
        <dbReference type="Pfam" id="PF00890"/>
    </source>
</evidence>
<keyword evidence="3 5" id="KW-0560">Oxidoreductase</keyword>
<keyword evidence="6" id="KW-1185">Reference proteome</keyword>
<evidence type="ECO:0000313" key="5">
    <source>
        <dbReference type="EMBL" id="RQG92072.1"/>
    </source>
</evidence>
<evidence type="ECO:0000256" key="2">
    <source>
        <dbReference type="ARBA" id="ARBA00022643"/>
    </source>
</evidence>
<dbReference type="Pfam" id="PF00890">
    <property type="entry name" value="FAD_binding_2"/>
    <property type="match status" value="1"/>
</dbReference>
<dbReference type="RefSeq" id="WP_124196894.1">
    <property type="nucleotide sequence ID" value="NZ_REGA01000018.1"/>
</dbReference>
<dbReference type="PANTHER" id="PTHR43400">
    <property type="entry name" value="FUMARATE REDUCTASE"/>
    <property type="match status" value="1"/>
</dbReference>
<name>A0A3N6N239_NATCH</name>
<evidence type="ECO:0000256" key="3">
    <source>
        <dbReference type="ARBA" id="ARBA00023002"/>
    </source>
</evidence>
<dbReference type="GO" id="GO:0009331">
    <property type="term" value="C:glycerol-3-phosphate dehydrogenase (FAD) complex"/>
    <property type="evidence" value="ECO:0007669"/>
    <property type="project" value="InterPro"/>
</dbReference>
<evidence type="ECO:0000313" key="6">
    <source>
        <dbReference type="Proteomes" id="UP000282323"/>
    </source>
</evidence>
<dbReference type="InterPro" id="IPR050315">
    <property type="entry name" value="FAD-oxidoreductase_2"/>
</dbReference>